<comment type="function">
    <text evidence="9">Required for the export of mRNAs containing poly(A) tails from the nucleus into the cytoplasm. May be involved in the terminal step of the mRNA transport through the nuclear pore complex (NPC).</text>
</comment>
<keyword evidence="6" id="KW-0811">Translocation</keyword>
<dbReference type="AlphaFoldDB" id="A0AAN8LVC1"/>
<keyword evidence="7" id="KW-0906">Nuclear pore complex</keyword>
<dbReference type="Proteomes" id="UP001356427">
    <property type="component" value="Unassembled WGS sequence"/>
</dbReference>
<keyword evidence="8" id="KW-0539">Nucleus</keyword>
<feature type="compositionally biased region" description="Polar residues" evidence="14">
    <location>
        <begin position="242"/>
        <end position="251"/>
    </location>
</feature>
<keyword evidence="3" id="KW-0813">Transport</keyword>
<proteinExistence type="inferred from homology"/>
<evidence type="ECO:0000256" key="7">
    <source>
        <dbReference type="ARBA" id="ARBA00023132"/>
    </source>
</evidence>
<evidence type="ECO:0000256" key="10">
    <source>
        <dbReference type="ARBA" id="ARBA00026227"/>
    </source>
</evidence>
<feature type="compositionally biased region" description="Polar residues" evidence="14">
    <location>
        <begin position="57"/>
        <end position="72"/>
    </location>
</feature>
<dbReference type="PANTHER" id="PTHR12960:SF0">
    <property type="entry name" value="MRNA EXPORT FACTOR GLE1"/>
    <property type="match status" value="1"/>
</dbReference>
<feature type="region of interest" description="Disordered" evidence="14">
    <location>
        <begin position="171"/>
        <end position="215"/>
    </location>
</feature>
<comment type="subcellular location">
    <subcellularLocation>
        <location evidence="1">Nucleus</location>
        <location evidence="1">Nuclear pore complex</location>
    </subcellularLocation>
</comment>
<feature type="compositionally biased region" description="Basic and acidic residues" evidence="14">
    <location>
        <begin position="171"/>
        <end position="214"/>
    </location>
</feature>
<comment type="similarity">
    <text evidence="2">Belongs to the GLE1 family.</text>
</comment>
<gene>
    <name evidence="15" type="ORF">J4Q44_G00163470</name>
</gene>
<evidence type="ECO:0000256" key="12">
    <source>
        <dbReference type="ARBA" id="ARBA00030897"/>
    </source>
</evidence>
<sequence length="522" mass="58689">MKTHNEILSGCNEAPSLSPLSGLILKRLNVSPRPLQKTSLGSASRDPSPGLSEEAPVSSTSSFPSANDQPTPRSKKEEEQQIVGDEESAPDTSDDLSPVSNLTISLLSPRATQMAGLIHMCEKKHCAKAKMELSLRQELQEMLGFSVASRESEQLKRFEELMELKQRHEYQSLRDMMDRENPRAPREVERRAQKQNKDPEPAHAGGRERWRAGRDYVLPTPSRKRYCNSISSWSRPHPPTQSDPTPDLTSYSTRANQLCSQVSEVVRTTAEGEFSSVEDLTVAERALHEMRSLIRVMQEAAAQAQEKRKKEQGEEERRKLAELQAQQEEQKKNAALSAKEKAQKKGKEREDKWMDKRKVRNVFVWIHMTKAEQSTLKWYQELQVSANQCAQYFEGLNNSKDIQTKEVRMELQKAAAIPVSQISSISGCKLSDIFDKIDKLLSGRLVVSGGKSVSTSQHPNGMDFVSYKLAEKFVKQGEEEVSSHHEAAFPIAVVASGVWELSSSPTFTRSAPLPTYEGWHSQ</sequence>
<feature type="compositionally biased region" description="Basic and acidic residues" evidence="14">
    <location>
        <begin position="305"/>
        <end position="321"/>
    </location>
</feature>
<feature type="compositionally biased region" description="Acidic residues" evidence="14">
    <location>
        <begin position="84"/>
        <end position="94"/>
    </location>
</feature>
<dbReference type="GO" id="GO:0005737">
    <property type="term" value="C:cytoplasm"/>
    <property type="evidence" value="ECO:0007669"/>
    <property type="project" value="TreeGrafter"/>
</dbReference>
<protein>
    <recommendedName>
        <fullName evidence="10">mRNA export factor GLE1</fullName>
    </recommendedName>
    <alternativeName>
        <fullName evidence="12">GLE1 RNA export mediator</fullName>
    </alternativeName>
    <alternativeName>
        <fullName evidence="13">GLE1-like protein</fullName>
    </alternativeName>
    <alternativeName>
        <fullName evidence="11">Nucleoporin GLE1</fullName>
    </alternativeName>
</protein>
<name>A0AAN8LVC1_9TELE</name>
<dbReference type="GO" id="GO:0016973">
    <property type="term" value="P:poly(A)+ mRNA export from nucleus"/>
    <property type="evidence" value="ECO:0007669"/>
    <property type="project" value="InterPro"/>
</dbReference>
<evidence type="ECO:0000256" key="4">
    <source>
        <dbReference type="ARBA" id="ARBA00022816"/>
    </source>
</evidence>
<dbReference type="GO" id="GO:0044614">
    <property type="term" value="C:nuclear pore cytoplasmic filaments"/>
    <property type="evidence" value="ECO:0007669"/>
    <property type="project" value="TreeGrafter"/>
</dbReference>
<reference evidence="15 16" key="1">
    <citation type="submission" date="2021-04" db="EMBL/GenBank/DDBJ databases">
        <authorList>
            <person name="De Guttry C."/>
            <person name="Zahm M."/>
            <person name="Klopp C."/>
            <person name="Cabau C."/>
            <person name="Louis A."/>
            <person name="Berthelot C."/>
            <person name="Parey E."/>
            <person name="Roest Crollius H."/>
            <person name="Montfort J."/>
            <person name="Robinson-Rechavi M."/>
            <person name="Bucao C."/>
            <person name="Bouchez O."/>
            <person name="Gislard M."/>
            <person name="Lluch J."/>
            <person name="Milhes M."/>
            <person name="Lampietro C."/>
            <person name="Lopez Roques C."/>
            <person name="Donnadieu C."/>
            <person name="Braasch I."/>
            <person name="Desvignes T."/>
            <person name="Postlethwait J."/>
            <person name="Bobe J."/>
            <person name="Wedekind C."/>
            <person name="Guiguen Y."/>
        </authorList>
    </citation>
    <scope>NUCLEOTIDE SEQUENCE [LARGE SCALE GENOMIC DNA]</scope>
    <source>
        <strain evidence="15">Cs_M1</strain>
        <tissue evidence="15">Blood</tissue>
    </source>
</reference>
<evidence type="ECO:0000256" key="8">
    <source>
        <dbReference type="ARBA" id="ARBA00023242"/>
    </source>
</evidence>
<dbReference type="Pfam" id="PF07817">
    <property type="entry name" value="GLE1"/>
    <property type="match status" value="1"/>
</dbReference>
<evidence type="ECO:0000313" key="16">
    <source>
        <dbReference type="Proteomes" id="UP001356427"/>
    </source>
</evidence>
<dbReference type="GO" id="GO:0005543">
    <property type="term" value="F:phospholipid binding"/>
    <property type="evidence" value="ECO:0007669"/>
    <property type="project" value="TreeGrafter"/>
</dbReference>
<feature type="region of interest" description="Disordered" evidence="14">
    <location>
        <begin position="304"/>
        <end position="352"/>
    </location>
</feature>
<dbReference type="PANTHER" id="PTHR12960">
    <property type="entry name" value="GLE-1-RELATED"/>
    <property type="match status" value="1"/>
</dbReference>
<keyword evidence="4" id="KW-0509">mRNA transport</keyword>
<dbReference type="Gene3D" id="1.25.40.510">
    <property type="entry name" value="GLE1-like"/>
    <property type="match status" value="1"/>
</dbReference>
<dbReference type="InterPro" id="IPR038506">
    <property type="entry name" value="GLE1-like_sf"/>
</dbReference>
<evidence type="ECO:0000313" key="15">
    <source>
        <dbReference type="EMBL" id="KAK6313000.1"/>
    </source>
</evidence>
<organism evidence="15 16">
    <name type="scientific">Coregonus suidteri</name>
    <dbReference type="NCBI Taxonomy" id="861788"/>
    <lineage>
        <taxon>Eukaryota</taxon>
        <taxon>Metazoa</taxon>
        <taxon>Chordata</taxon>
        <taxon>Craniata</taxon>
        <taxon>Vertebrata</taxon>
        <taxon>Euteleostomi</taxon>
        <taxon>Actinopterygii</taxon>
        <taxon>Neopterygii</taxon>
        <taxon>Teleostei</taxon>
        <taxon>Protacanthopterygii</taxon>
        <taxon>Salmoniformes</taxon>
        <taxon>Salmonidae</taxon>
        <taxon>Coregoninae</taxon>
        <taxon>Coregonus</taxon>
    </lineage>
</organism>
<keyword evidence="16" id="KW-1185">Reference proteome</keyword>
<dbReference type="GO" id="GO:0031369">
    <property type="term" value="F:translation initiation factor binding"/>
    <property type="evidence" value="ECO:0007669"/>
    <property type="project" value="TreeGrafter"/>
</dbReference>
<evidence type="ECO:0000256" key="6">
    <source>
        <dbReference type="ARBA" id="ARBA00023010"/>
    </source>
</evidence>
<accession>A0AAN8LVC1</accession>
<feature type="region of interest" description="Disordered" evidence="14">
    <location>
        <begin position="32"/>
        <end position="98"/>
    </location>
</feature>
<evidence type="ECO:0000256" key="2">
    <source>
        <dbReference type="ARBA" id="ARBA00011056"/>
    </source>
</evidence>
<dbReference type="GO" id="GO:0015031">
    <property type="term" value="P:protein transport"/>
    <property type="evidence" value="ECO:0007669"/>
    <property type="project" value="UniProtKB-KW"/>
</dbReference>
<evidence type="ECO:0000256" key="9">
    <source>
        <dbReference type="ARBA" id="ARBA00024680"/>
    </source>
</evidence>
<evidence type="ECO:0000256" key="13">
    <source>
        <dbReference type="ARBA" id="ARBA00031503"/>
    </source>
</evidence>
<evidence type="ECO:0000256" key="5">
    <source>
        <dbReference type="ARBA" id="ARBA00022927"/>
    </source>
</evidence>
<feature type="compositionally biased region" description="Basic and acidic residues" evidence="14">
    <location>
        <begin position="328"/>
        <end position="352"/>
    </location>
</feature>
<dbReference type="InterPro" id="IPR012476">
    <property type="entry name" value="GLE1"/>
</dbReference>
<feature type="region of interest" description="Disordered" evidence="14">
    <location>
        <begin position="228"/>
        <end position="251"/>
    </location>
</feature>
<evidence type="ECO:0000256" key="11">
    <source>
        <dbReference type="ARBA" id="ARBA00029983"/>
    </source>
</evidence>
<evidence type="ECO:0000256" key="3">
    <source>
        <dbReference type="ARBA" id="ARBA00022448"/>
    </source>
</evidence>
<evidence type="ECO:0000256" key="1">
    <source>
        <dbReference type="ARBA" id="ARBA00004567"/>
    </source>
</evidence>
<dbReference type="GO" id="GO:0000822">
    <property type="term" value="F:inositol hexakisphosphate binding"/>
    <property type="evidence" value="ECO:0007669"/>
    <property type="project" value="TreeGrafter"/>
</dbReference>
<evidence type="ECO:0000256" key="14">
    <source>
        <dbReference type="SAM" id="MobiDB-lite"/>
    </source>
</evidence>
<dbReference type="EMBL" id="JAGTTL010000014">
    <property type="protein sequence ID" value="KAK6313000.1"/>
    <property type="molecule type" value="Genomic_DNA"/>
</dbReference>
<keyword evidence="5" id="KW-0653">Protein transport</keyword>
<comment type="caution">
    <text evidence="15">The sequence shown here is derived from an EMBL/GenBank/DDBJ whole genome shotgun (WGS) entry which is preliminary data.</text>
</comment>